<dbReference type="InterPro" id="IPR009057">
    <property type="entry name" value="Homeodomain-like_sf"/>
</dbReference>
<dbReference type="CDD" id="cd06976">
    <property type="entry name" value="cupin_MtlR-like_N"/>
    <property type="match status" value="1"/>
</dbReference>
<evidence type="ECO:0000256" key="2">
    <source>
        <dbReference type="ARBA" id="ARBA00023125"/>
    </source>
</evidence>
<dbReference type="InterPro" id="IPR018060">
    <property type="entry name" value="HTH_AraC"/>
</dbReference>
<dbReference type="Gene3D" id="2.60.120.10">
    <property type="entry name" value="Jelly Rolls"/>
    <property type="match status" value="1"/>
</dbReference>
<proteinExistence type="predicted"/>
<sequence length="292" mass="34200">MKPFYTKTSTFFDSAVIIRRDELSHFYKHWHYHDEYELVYIEKSTGKRFVGDSIGDFKEGDLVLLGSKLPHIWLNGPAYFDGSSDKKAIATIIHFQRRFVENDFIRLPSMNNIHRLFSDATCGVKFNNFKDIGEKLLAIEEATMADQIILILDLLNRLSLHKDRELLASDRYAQNLMEKNQNRLTEVFEYIAHNFTDDIRLADLAQIAHMTPEAFCNYFKKKTRKTVFTYINDLKIGYSKKLLIDSHKSISQIAQESGFNSISFFNRKFKADLNITPLQYRKSFEAMDRFEV</sequence>
<feature type="domain" description="HTH araC/xylS-type" evidence="4">
    <location>
        <begin position="185"/>
        <end position="283"/>
    </location>
</feature>
<reference evidence="5" key="1">
    <citation type="submission" date="2023-06" db="EMBL/GenBank/DDBJ databases">
        <title>Genomic of Agaribacillus aureum.</title>
        <authorList>
            <person name="Wang G."/>
        </authorList>
    </citation>
    <scope>NUCLEOTIDE SEQUENCE</scope>
    <source>
        <strain evidence="5">BMA12</strain>
    </source>
</reference>
<dbReference type="EMBL" id="JAUJEB010000010">
    <property type="protein sequence ID" value="MDN5216755.1"/>
    <property type="molecule type" value="Genomic_DNA"/>
</dbReference>
<keyword evidence="6" id="KW-1185">Reference proteome</keyword>
<dbReference type="Proteomes" id="UP001172083">
    <property type="component" value="Unassembled WGS sequence"/>
</dbReference>
<dbReference type="InterPro" id="IPR014710">
    <property type="entry name" value="RmlC-like_jellyroll"/>
</dbReference>
<evidence type="ECO:0000256" key="3">
    <source>
        <dbReference type="ARBA" id="ARBA00023163"/>
    </source>
</evidence>
<keyword evidence="3" id="KW-0804">Transcription</keyword>
<dbReference type="PROSITE" id="PS00041">
    <property type="entry name" value="HTH_ARAC_FAMILY_1"/>
    <property type="match status" value="1"/>
</dbReference>
<evidence type="ECO:0000256" key="1">
    <source>
        <dbReference type="ARBA" id="ARBA00023015"/>
    </source>
</evidence>
<dbReference type="Pfam" id="PF12833">
    <property type="entry name" value="HTH_18"/>
    <property type="match status" value="1"/>
</dbReference>
<dbReference type="InterPro" id="IPR020449">
    <property type="entry name" value="Tscrpt_reg_AraC-type_HTH"/>
</dbReference>
<dbReference type="SMART" id="SM00342">
    <property type="entry name" value="HTH_ARAC"/>
    <property type="match status" value="1"/>
</dbReference>
<evidence type="ECO:0000313" key="6">
    <source>
        <dbReference type="Proteomes" id="UP001172083"/>
    </source>
</evidence>
<dbReference type="SUPFAM" id="SSF46689">
    <property type="entry name" value="Homeodomain-like"/>
    <property type="match status" value="2"/>
</dbReference>
<dbReference type="InterPro" id="IPR011051">
    <property type="entry name" value="RmlC_Cupin_sf"/>
</dbReference>
<organism evidence="5 6">
    <name type="scientific">Agaribacillus aureus</name>
    <dbReference type="NCBI Taxonomy" id="3051825"/>
    <lineage>
        <taxon>Bacteria</taxon>
        <taxon>Pseudomonadati</taxon>
        <taxon>Bacteroidota</taxon>
        <taxon>Cytophagia</taxon>
        <taxon>Cytophagales</taxon>
        <taxon>Splendidivirgaceae</taxon>
        <taxon>Agaribacillus</taxon>
    </lineage>
</organism>
<comment type="caution">
    <text evidence="5">The sequence shown here is derived from an EMBL/GenBank/DDBJ whole genome shotgun (WGS) entry which is preliminary data.</text>
</comment>
<keyword evidence="2" id="KW-0238">DNA-binding</keyword>
<dbReference type="InterPro" id="IPR018062">
    <property type="entry name" value="HTH_AraC-typ_CS"/>
</dbReference>
<evidence type="ECO:0000313" key="5">
    <source>
        <dbReference type="EMBL" id="MDN5216755.1"/>
    </source>
</evidence>
<evidence type="ECO:0000259" key="4">
    <source>
        <dbReference type="PROSITE" id="PS01124"/>
    </source>
</evidence>
<dbReference type="PANTHER" id="PTHR43280">
    <property type="entry name" value="ARAC-FAMILY TRANSCRIPTIONAL REGULATOR"/>
    <property type="match status" value="1"/>
</dbReference>
<protein>
    <submittedName>
        <fullName evidence="5">AraC family transcriptional regulator</fullName>
    </submittedName>
</protein>
<gene>
    <name evidence="5" type="ORF">QQ020_32090</name>
</gene>
<name>A0ABT8LJ49_9BACT</name>
<dbReference type="PANTHER" id="PTHR43280:SF27">
    <property type="entry name" value="TRANSCRIPTIONAL REGULATOR MTLR"/>
    <property type="match status" value="1"/>
</dbReference>
<dbReference type="PRINTS" id="PR00032">
    <property type="entry name" value="HTHARAC"/>
</dbReference>
<dbReference type="Gene3D" id="1.10.10.60">
    <property type="entry name" value="Homeodomain-like"/>
    <property type="match status" value="2"/>
</dbReference>
<keyword evidence="1" id="KW-0805">Transcription regulation</keyword>
<accession>A0ABT8LJ49</accession>
<dbReference type="RefSeq" id="WP_346762092.1">
    <property type="nucleotide sequence ID" value="NZ_JAUJEB010000010.1"/>
</dbReference>
<dbReference type="SUPFAM" id="SSF51182">
    <property type="entry name" value="RmlC-like cupins"/>
    <property type="match status" value="1"/>
</dbReference>
<dbReference type="PROSITE" id="PS01124">
    <property type="entry name" value="HTH_ARAC_FAMILY_2"/>
    <property type="match status" value="1"/>
</dbReference>